<dbReference type="EMBL" id="VCIZ01000035">
    <property type="protein sequence ID" value="TSP09187.1"/>
    <property type="molecule type" value="Genomic_DNA"/>
</dbReference>
<name>A0ABY3EE60_9BURK</name>
<accession>A0ABY3EE60</accession>
<evidence type="ECO:0000313" key="1">
    <source>
        <dbReference type="EMBL" id="TSP09187.1"/>
    </source>
</evidence>
<dbReference type="RefSeq" id="WP_144203636.1">
    <property type="nucleotide sequence ID" value="NZ_VCIZ01000035.1"/>
</dbReference>
<reference evidence="1 2" key="1">
    <citation type="submission" date="2019-05" db="EMBL/GenBank/DDBJ databases">
        <title>Whole genome sequence analysis of Cupriavidus campinensis S14E4C strain.</title>
        <authorList>
            <person name="Abbaszade G."/>
            <person name="Szabo A."/>
            <person name="Toumi M."/>
            <person name="Toth E."/>
        </authorList>
    </citation>
    <scope>NUCLEOTIDE SEQUENCE [LARGE SCALE GENOMIC DNA]</scope>
    <source>
        <strain evidence="1 2">S14E4C</strain>
    </source>
</reference>
<sequence length="70" mass="7994">MLERRSIVLLNGPVSGWLARQMIDRAVRERGGDGYIKVSQKDEETFTELVDGVSYPATNLIIEILIIKYR</sequence>
<dbReference type="Proteomes" id="UP000318943">
    <property type="component" value="Unassembled WGS sequence"/>
</dbReference>
<gene>
    <name evidence="1" type="ORF">FGG12_29020</name>
</gene>
<keyword evidence="2" id="KW-1185">Reference proteome</keyword>
<evidence type="ECO:0000313" key="2">
    <source>
        <dbReference type="Proteomes" id="UP000318943"/>
    </source>
</evidence>
<protein>
    <submittedName>
        <fullName evidence="1">Uncharacterized protein</fullName>
    </submittedName>
</protein>
<proteinExistence type="predicted"/>
<organism evidence="1 2">
    <name type="scientific">Cupriavidus campinensis</name>
    <dbReference type="NCBI Taxonomy" id="151783"/>
    <lineage>
        <taxon>Bacteria</taxon>
        <taxon>Pseudomonadati</taxon>
        <taxon>Pseudomonadota</taxon>
        <taxon>Betaproteobacteria</taxon>
        <taxon>Burkholderiales</taxon>
        <taxon>Burkholderiaceae</taxon>
        <taxon>Cupriavidus</taxon>
    </lineage>
</organism>
<comment type="caution">
    <text evidence="1">The sequence shown here is derived from an EMBL/GenBank/DDBJ whole genome shotgun (WGS) entry which is preliminary data.</text>
</comment>